<comment type="cofactor">
    <cofactor evidence="11">
        <name>Mg(2+)</name>
        <dbReference type="ChEBI" id="CHEBI:18420"/>
    </cofactor>
</comment>
<dbReference type="CDD" id="cd02811">
    <property type="entry name" value="IDI-2_FMN"/>
    <property type="match status" value="1"/>
</dbReference>
<gene>
    <name evidence="11 13" type="primary">fni</name>
    <name evidence="13" type="ORF">Q5Y73_21265</name>
</gene>
<proteinExistence type="inferred from homology"/>
<evidence type="ECO:0000259" key="12">
    <source>
        <dbReference type="Pfam" id="PF01070"/>
    </source>
</evidence>
<keyword evidence="9 11" id="KW-0413">Isomerase</keyword>
<comment type="cofactor">
    <cofactor evidence="1 11">
        <name>FMN</name>
        <dbReference type="ChEBI" id="CHEBI:58210"/>
    </cofactor>
</comment>
<protein>
    <recommendedName>
        <fullName evidence="11">Isopentenyl-diphosphate delta-isomerase</fullName>
        <shortName evidence="11">IPP isomerase</shortName>
        <ecNumber evidence="11">5.3.3.2</ecNumber>
    </recommendedName>
    <alternativeName>
        <fullName evidence="11">Isopentenyl diphosphate:dimethylallyl diphosphate isomerase</fullName>
    </alternativeName>
    <alternativeName>
        <fullName evidence="11">Isopentenyl pyrophosphate isomerase</fullName>
    </alternativeName>
    <alternativeName>
        <fullName evidence="11">Type 2 isopentenyl diphosphate isomerase</fullName>
        <shortName evidence="11">IDI-2</shortName>
    </alternativeName>
</protein>
<feature type="binding site" evidence="11">
    <location>
        <position position="213"/>
    </location>
    <ligand>
        <name>FMN</name>
        <dbReference type="ChEBI" id="CHEBI:58210"/>
    </ligand>
</feature>
<dbReference type="RefSeq" id="WP_305993932.1">
    <property type="nucleotide sequence ID" value="NZ_JAVAMP010000016.1"/>
</dbReference>
<accession>A0ABT9J4T1</accession>
<evidence type="ECO:0000256" key="5">
    <source>
        <dbReference type="ARBA" id="ARBA00022723"/>
    </source>
</evidence>
<evidence type="ECO:0000256" key="6">
    <source>
        <dbReference type="ARBA" id="ARBA00022842"/>
    </source>
</evidence>
<comment type="caution">
    <text evidence="13">The sequence shown here is derived from an EMBL/GenBank/DDBJ whole genome shotgun (WGS) entry which is preliminary data.</text>
</comment>
<feature type="binding site" evidence="11">
    <location>
        <begin position="259"/>
        <end position="261"/>
    </location>
    <ligand>
        <name>FMN</name>
        <dbReference type="ChEBI" id="CHEBI:58210"/>
    </ligand>
</feature>
<evidence type="ECO:0000256" key="2">
    <source>
        <dbReference type="ARBA" id="ARBA00022490"/>
    </source>
</evidence>
<comment type="catalytic activity">
    <reaction evidence="11">
        <text>isopentenyl diphosphate = dimethylallyl diphosphate</text>
        <dbReference type="Rhea" id="RHEA:23284"/>
        <dbReference type="ChEBI" id="CHEBI:57623"/>
        <dbReference type="ChEBI" id="CHEBI:128769"/>
        <dbReference type="EC" id="5.3.3.2"/>
    </reaction>
</comment>
<dbReference type="Proteomes" id="UP001231941">
    <property type="component" value="Unassembled WGS sequence"/>
</dbReference>
<evidence type="ECO:0000256" key="11">
    <source>
        <dbReference type="HAMAP-Rule" id="MF_00354"/>
    </source>
</evidence>
<evidence type="ECO:0000313" key="13">
    <source>
        <dbReference type="EMBL" id="MDP5276627.1"/>
    </source>
</evidence>
<evidence type="ECO:0000256" key="10">
    <source>
        <dbReference type="ARBA" id="ARBA00025810"/>
    </source>
</evidence>
<sequence>MREKRKLDHLKLALQSNTQSNSSSFDELHFVHRSLPEKNVQESTLSTKIGGQQLNSPLIINAMTGGAFSTEKVNHDLAVIASETGIALAVGSQKAALRNKELIRTYQIVREVNSKGPIFANLSADSHVEDAMNAIDMIQADMLQLHLNIPQELVMPEGDRNFNGIIDKIHRIKEAVSVPVIVKEVGFGMCQETYKVLNDIGIEIIDVGGKGGTNFVWIENERREAKDFDFIKNWGQSAALSLIESSAYQDKIDFISSGGIRNPLDMVKSFALGAKGVGLASPILALLKEHGIEKTIDQIHNWHDQLKSILTMLGISCIEDVIGTPLIIGGTTKEWCECRDIDYKVYAKRGLSE</sequence>
<comment type="function">
    <text evidence="11">Involved in the biosynthesis of isoprenoids. Catalyzes the 1,3-allylic rearrangement of the homoallylic substrate isopentenyl (IPP) to its allylic isomer, dimethylallyl diphosphate (DMAPP).</text>
</comment>
<feature type="binding site" evidence="11">
    <location>
        <begin position="280"/>
        <end position="281"/>
    </location>
    <ligand>
        <name>FMN</name>
        <dbReference type="ChEBI" id="CHEBI:58210"/>
    </ligand>
</feature>
<dbReference type="InterPro" id="IPR013785">
    <property type="entry name" value="Aldolase_TIM"/>
</dbReference>
<dbReference type="EMBL" id="JAVAMP010000016">
    <property type="protein sequence ID" value="MDP5276627.1"/>
    <property type="molecule type" value="Genomic_DNA"/>
</dbReference>
<feature type="binding site" evidence="11">
    <location>
        <position position="183"/>
    </location>
    <ligand>
        <name>FMN</name>
        <dbReference type="ChEBI" id="CHEBI:58210"/>
    </ligand>
</feature>
<feature type="domain" description="FMN-dependent dehydrogenase" evidence="12">
    <location>
        <begin position="167"/>
        <end position="321"/>
    </location>
</feature>
<dbReference type="Pfam" id="PF01070">
    <property type="entry name" value="FMN_dh"/>
    <property type="match status" value="1"/>
</dbReference>
<evidence type="ECO:0000256" key="8">
    <source>
        <dbReference type="ARBA" id="ARBA00023229"/>
    </source>
</evidence>
<comment type="subcellular location">
    <subcellularLocation>
        <location evidence="11">Cytoplasm</location>
    </subcellularLocation>
</comment>
<reference evidence="13 14" key="1">
    <citation type="submission" date="2023-08" db="EMBL/GenBank/DDBJ databases">
        <authorList>
            <person name="Park J.-S."/>
        </authorList>
    </citation>
    <scope>NUCLEOTIDE SEQUENCE [LARGE SCALE GENOMIC DNA]</scope>
    <source>
        <strain evidence="13 14">2205SS18-9</strain>
    </source>
</reference>
<dbReference type="PANTHER" id="PTHR43665:SF1">
    <property type="entry name" value="ISOPENTENYL-DIPHOSPHATE DELTA-ISOMERASE"/>
    <property type="match status" value="1"/>
</dbReference>
<organism evidence="13 14">
    <name type="scientific">Chengkuizengella axinellae</name>
    <dbReference type="NCBI Taxonomy" id="3064388"/>
    <lineage>
        <taxon>Bacteria</taxon>
        <taxon>Bacillati</taxon>
        <taxon>Bacillota</taxon>
        <taxon>Bacilli</taxon>
        <taxon>Bacillales</taxon>
        <taxon>Paenibacillaceae</taxon>
        <taxon>Chengkuizengella</taxon>
    </lineage>
</organism>
<feature type="binding site" evidence="11">
    <location>
        <begin position="62"/>
        <end position="64"/>
    </location>
    <ligand>
        <name>FMN</name>
        <dbReference type="ChEBI" id="CHEBI:58210"/>
    </ligand>
</feature>
<comment type="cofactor">
    <cofactor evidence="11">
        <name>NADPH</name>
        <dbReference type="ChEBI" id="CHEBI:57783"/>
    </cofactor>
</comment>
<dbReference type="HAMAP" id="MF_00354">
    <property type="entry name" value="Idi_2"/>
    <property type="match status" value="1"/>
</dbReference>
<evidence type="ECO:0000256" key="3">
    <source>
        <dbReference type="ARBA" id="ARBA00022630"/>
    </source>
</evidence>
<keyword evidence="14" id="KW-1185">Reference proteome</keyword>
<feature type="binding site" evidence="11">
    <location>
        <begin position="5"/>
        <end position="6"/>
    </location>
    <ligand>
        <name>substrate</name>
    </ligand>
</feature>
<feature type="binding site" evidence="11">
    <location>
        <position position="151"/>
    </location>
    <ligand>
        <name>substrate</name>
    </ligand>
</feature>
<comment type="caution">
    <text evidence="11">Lacks conserved residue(s) required for the propagation of feature annotation.</text>
</comment>
<dbReference type="NCBIfam" id="TIGR02151">
    <property type="entry name" value="IPP_isom_2"/>
    <property type="match status" value="1"/>
</dbReference>
<evidence type="ECO:0000256" key="7">
    <source>
        <dbReference type="ARBA" id="ARBA00022857"/>
    </source>
</evidence>
<dbReference type="InterPro" id="IPR011179">
    <property type="entry name" value="IPdP_isomerase"/>
</dbReference>
<dbReference type="EC" id="5.3.3.2" evidence="11"/>
<dbReference type="InterPro" id="IPR000262">
    <property type="entry name" value="FMN-dep_DH"/>
</dbReference>
<evidence type="ECO:0000256" key="9">
    <source>
        <dbReference type="ARBA" id="ARBA00023235"/>
    </source>
</evidence>
<feature type="binding site" evidence="11">
    <location>
        <begin position="92"/>
        <end position="94"/>
    </location>
    <ligand>
        <name>substrate</name>
    </ligand>
</feature>
<feature type="binding site" evidence="11">
    <location>
        <position position="92"/>
    </location>
    <ligand>
        <name>FMN</name>
        <dbReference type="ChEBI" id="CHEBI:58210"/>
    </ligand>
</feature>
<evidence type="ECO:0000256" key="4">
    <source>
        <dbReference type="ARBA" id="ARBA00022643"/>
    </source>
</evidence>
<keyword evidence="5 11" id="KW-0479">Metal-binding</keyword>
<evidence type="ECO:0000256" key="1">
    <source>
        <dbReference type="ARBA" id="ARBA00001917"/>
    </source>
</evidence>
<dbReference type="GO" id="GO:0004452">
    <property type="term" value="F:isopentenyl-diphosphate delta-isomerase activity"/>
    <property type="evidence" value="ECO:0007669"/>
    <property type="project" value="UniProtKB-EC"/>
</dbReference>
<evidence type="ECO:0000313" key="14">
    <source>
        <dbReference type="Proteomes" id="UP001231941"/>
    </source>
</evidence>
<keyword evidence="2 11" id="KW-0963">Cytoplasm</keyword>
<keyword evidence="6 11" id="KW-0460">Magnesium</keyword>
<feature type="binding site" evidence="11">
    <location>
        <position position="121"/>
    </location>
    <ligand>
        <name>FMN</name>
        <dbReference type="ChEBI" id="CHEBI:58210"/>
    </ligand>
</feature>
<name>A0ABT9J4T1_9BACL</name>
<comment type="similarity">
    <text evidence="11">Belongs to the IPP isomerase type 2 family.</text>
</comment>
<dbReference type="Gene3D" id="3.20.20.70">
    <property type="entry name" value="Aldolase class I"/>
    <property type="match status" value="1"/>
</dbReference>
<dbReference type="SUPFAM" id="SSF51395">
    <property type="entry name" value="FMN-linked oxidoreductases"/>
    <property type="match status" value="1"/>
</dbReference>
<dbReference type="PIRSF" id="PIRSF003314">
    <property type="entry name" value="IPP_isomerase"/>
    <property type="match status" value="1"/>
</dbReference>
<comment type="subunit">
    <text evidence="10 11">Homooctamer. Dimer of tetramers.</text>
</comment>
<keyword evidence="8 11" id="KW-0414">Isoprene biosynthesis</keyword>
<keyword evidence="7 11" id="KW-0521">NADP</keyword>
<keyword evidence="4 11" id="KW-0288">FMN</keyword>
<feature type="binding site" evidence="11">
    <location>
        <position position="152"/>
    </location>
    <ligand>
        <name>Mg(2+)</name>
        <dbReference type="ChEBI" id="CHEBI:18420"/>
    </ligand>
</feature>
<dbReference type="PANTHER" id="PTHR43665">
    <property type="entry name" value="ISOPENTENYL-DIPHOSPHATE DELTA-ISOMERASE"/>
    <property type="match status" value="1"/>
</dbReference>
<keyword evidence="3 11" id="KW-0285">Flavoprotein</keyword>